<accession>A0ABS7SHX9</accession>
<feature type="region of interest" description="Disordered" evidence="1">
    <location>
        <begin position="760"/>
        <end position="780"/>
    </location>
</feature>
<sequence>MRAVHRPLIVLLSAALLLTAAPAGAAPAAAEPAAAVAAFDPQTVVAQDPNVSYLGTPVSSRIITNMVLGQEGGVSMTYGVYRGSKDTDSPATFVVADTLTGEIVRTIPLVGADHATEIRRSVDGKIYMTTTGTYSLWVYDPQTTQVRQIGLINPESPADGYGWSMAAAENGRMYIGSYPKGLLYLYDPADDSITNLGRIDETQSYIRALAYDMERGNLYVGAGGSSAQIWKVEPDGTKTPLLNDVDTPGATDHSFISTFTFVDDRLFARGGLSELLVIGADDQVEYWRGDGKEAFGYQVTPRPDAPGRYIFTFQETFWEYDSETATTRDLGIPNNGYLNDAYWVELDDPQWPGWTMIAATNDGVVKLNLETGTSEAHPIDYRNPTTIQKILTGPDSLYASGYMIGLAPFDSATGAAGETLQSGQFESSAVRDGRMLLGTYGHGRLMEYDPATGAAPRQVFSLQAQEQDRPFGLGYDPVTDRAFMVTVPYYGHNQGALAVHDFTTGTTAVYKDEIVTEQSMIDVLHHDGLVYIGTTIDGGLGAVPSGQTDAHFIVFDPDTGQVVQDIIPVAGDEGVTGLMVGPDGLIWGVSEDTVFKYDPATEQIVYSEQLLGNRYGSSTVWAWAYLNIGADGNVYGTNRNSLFRIDAETMEYTRLVDRAGNYANVDSNGDVFFSHGVHLFRYDVPELQPVTPLEVVFTDRPGPVHDTYTIPEVEGLDYLVAGEVVAAGVYPGRGGVSVTAVATEGFVIADGATSEWSHTFRWGPPLGDGPGQDPFADEED</sequence>
<protein>
    <submittedName>
        <fullName evidence="3">Uncharacterized protein</fullName>
    </submittedName>
</protein>
<dbReference type="RefSeq" id="WP_223411541.1">
    <property type="nucleotide sequence ID" value="NZ_JAGSHT010000030.1"/>
</dbReference>
<keyword evidence="4" id="KW-1185">Reference proteome</keyword>
<organism evidence="3 4">
    <name type="scientific">Occultella gossypii</name>
    <dbReference type="NCBI Taxonomy" id="2800820"/>
    <lineage>
        <taxon>Bacteria</taxon>
        <taxon>Bacillati</taxon>
        <taxon>Actinomycetota</taxon>
        <taxon>Actinomycetes</taxon>
        <taxon>Micrococcales</taxon>
        <taxon>Ruaniaceae</taxon>
        <taxon>Occultella</taxon>
    </lineage>
</organism>
<dbReference type="InterPro" id="IPR015943">
    <property type="entry name" value="WD40/YVTN_repeat-like_dom_sf"/>
</dbReference>
<dbReference type="SUPFAM" id="SSF50974">
    <property type="entry name" value="Nitrous oxide reductase, N-terminal domain"/>
    <property type="match status" value="1"/>
</dbReference>
<dbReference type="SUPFAM" id="SSF63825">
    <property type="entry name" value="YWTD domain"/>
    <property type="match status" value="1"/>
</dbReference>
<proteinExistence type="predicted"/>
<comment type="caution">
    <text evidence="3">The sequence shown here is derived from an EMBL/GenBank/DDBJ whole genome shotgun (WGS) entry which is preliminary data.</text>
</comment>
<evidence type="ECO:0000313" key="4">
    <source>
        <dbReference type="Proteomes" id="UP000826651"/>
    </source>
</evidence>
<dbReference type="InterPro" id="IPR011045">
    <property type="entry name" value="N2O_reductase_N"/>
</dbReference>
<dbReference type="Proteomes" id="UP000826651">
    <property type="component" value="Unassembled WGS sequence"/>
</dbReference>
<dbReference type="PANTHER" id="PTHR40274:SF3">
    <property type="entry name" value="VIRGINIAMYCIN B LYASE"/>
    <property type="match status" value="1"/>
</dbReference>
<evidence type="ECO:0000256" key="2">
    <source>
        <dbReference type="SAM" id="SignalP"/>
    </source>
</evidence>
<reference evidence="3 4" key="1">
    <citation type="submission" date="2021-04" db="EMBL/GenBank/DDBJ databases">
        <title>Ruania sp. nov., isolated from sandy soil of mangrove forest.</title>
        <authorList>
            <person name="Ge X."/>
            <person name="Huang R."/>
            <person name="Liu W."/>
        </authorList>
    </citation>
    <scope>NUCLEOTIDE SEQUENCE [LARGE SCALE GENOMIC DNA]</scope>
    <source>
        <strain evidence="3 4">N2-46</strain>
    </source>
</reference>
<dbReference type="PANTHER" id="PTHR40274">
    <property type="entry name" value="VIRGINIAMYCIN B LYASE"/>
    <property type="match status" value="1"/>
</dbReference>
<feature type="signal peptide" evidence="2">
    <location>
        <begin position="1"/>
        <end position="25"/>
    </location>
</feature>
<name>A0ABS7SHX9_9MICO</name>
<feature type="chain" id="PRO_5046506510" evidence="2">
    <location>
        <begin position="26"/>
        <end position="780"/>
    </location>
</feature>
<dbReference type="InterPro" id="IPR051344">
    <property type="entry name" value="Vgb"/>
</dbReference>
<gene>
    <name evidence="3" type="ORF">KCQ71_25600</name>
</gene>
<evidence type="ECO:0000313" key="3">
    <source>
        <dbReference type="EMBL" id="MBZ2199543.1"/>
    </source>
</evidence>
<dbReference type="EMBL" id="JAGSHT010000030">
    <property type="protein sequence ID" value="MBZ2199543.1"/>
    <property type="molecule type" value="Genomic_DNA"/>
</dbReference>
<evidence type="ECO:0000256" key="1">
    <source>
        <dbReference type="SAM" id="MobiDB-lite"/>
    </source>
</evidence>
<dbReference type="Gene3D" id="2.130.10.10">
    <property type="entry name" value="YVTN repeat-like/Quinoprotein amine dehydrogenase"/>
    <property type="match status" value="2"/>
</dbReference>
<keyword evidence="2" id="KW-0732">Signal</keyword>